<evidence type="ECO:0000313" key="3">
    <source>
        <dbReference type="Proteomes" id="UP000053260"/>
    </source>
</evidence>
<feature type="compositionally biased region" description="Low complexity" evidence="1">
    <location>
        <begin position="26"/>
        <end position="37"/>
    </location>
</feature>
<protein>
    <submittedName>
        <fullName evidence="2">Uncharacterized protein</fullName>
    </submittedName>
</protein>
<organism evidence="2 3">
    <name type="scientific">Streptomyces dysideae</name>
    <dbReference type="NCBI Taxonomy" id="909626"/>
    <lineage>
        <taxon>Bacteria</taxon>
        <taxon>Bacillati</taxon>
        <taxon>Actinomycetota</taxon>
        <taxon>Actinomycetes</taxon>
        <taxon>Kitasatosporales</taxon>
        <taxon>Streptomycetaceae</taxon>
        <taxon>Streptomyces</taxon>
    </lineage>
</organism>
<dbReference type="Proteomes" id="UP000053260">
    <property type="component" value="Unassembled WGS sequence"/>
</dbReference>
<feature type="compositionally biased region" description="Acidic residues" evidence="1">
    <location>
        <begin position="38"/>
        <end position="51"/>
    </location>
</feature>
<comment type="caution">
    <text evidence="2">The sequence shown here is derived from an EMBL/GenBank/DDBJ whole genome shotgun (WGS) entry which is preliminary data.</text>
</comment>
<dbReference type="AlphaFoldDB" id="A0A101V403"/>
<name>A0A101V403_9ACTN</name>
<dbReference type="EMBL" id="LMXB01000019">
    <property type="protein sequence ID" value="KUO22063.1"/>
    <property type="molecule type" value="Genomic_DNA"/>
</dbReference>
<gene>
    <name evidence="2" type="ORF">AQJ91_05605</name>
</gene>
<evidence type="ECO:0000313" key="2">
    <source>
        <dbReference type="EMBL" id="KUO22063.1"/>
    </source>
</evidence>
<feature type="region of interest" description="Disordered" evidence="1">
    <location>
        <begin position="1"/>
        <end position="72"/>
    </location>
</feature>
<feature type="compositionally biased region" description="Gly residues" evidence="1">
    <location>
        <begin position="53"/>
        <end position="65"/>
    </location>
</feature>
<proteinExistence type="predicted"/>
<accession>A0A101V403</accession>
<evidence type="ECO:0000256" key="1">
    <source>
        <dbReference type="SAM" id="MobiDB-lite"/>
    </source>
</evidence>
<keyword evidence="3" id="KW-1185">Reference proteome</keyword>
<reference evidence="2 3" key="1">
    <citation type="submission" date="2015-10" db="EMBL/GenBank/DDBJ databases">
        <title>Draft genome sequence of Streptomyces sp. RV15, isolated from a marine sponge.</title>
        <authorList>
            <person name="Ruckert C."/>
            <person name="Abdelmohsen U.R."/>
            <person name="Winkler A."/>
            <person name="Hentschel U."/>
            <person name="Kalinowski J."/>
            <person name="Kampfer P."/>
            <person name="Glaeser S."/>
        </authorList>
    </citation>
    <scope>NUCLEOTIDE SEQUENCE [LARGE SCALE GENOMIC DNA]</scope>
    <source>
        <strain evidence="2 3">RV15</strain>
    </source>
</reference>
<sequence>MQQGVGHQLGDDEGDIAGEGRVSPLGDETGGAAASEGDAAEDGGVVEEVFVEDGGGIGGGGGLGFGHECTSR</sequence>